<dbReference type="Proteomes" id="UP000193200">
    <property type="component" value="Unassembled WGS sequence"/>
</dbReference>
<evidence type="ECO:0000313" key="3">
    <source>
        <dbReference type="Proteomes" id="UP000193200"/>
    </source>
</evidence>
<dbReference type="GO" id="GO:0005737">
    <property type="term" value="C:cytoplasm"/>
    <property type="evidence" value="ECO:0007669"/>
    <property type="project" value="TreeGrafter"/>
</dbReference>
<dbReference type="InterPro" id="IPR004843">
    <property type="entry name" value="Calcineurin-like_PHP"/>
</dbReference>
<dbReference type="GO" id="GO:0110154">
    <property type="term" value="P:RNA decapping"/>
    <property type="evidence" value="ECO:0007669"/>
    <property type="project" value="TreeGrafter"/>
</dbReference>
<gene>
    <name evidence="2" type="ORF">OCH7691_04527</name>
</gene>
<sequence>MILRAFRRSAPAKTARPTEDSRIYAVGDVHGCFDLWRLLKAKILDDAAQANRPRNVVVLLGDIVDRGPDSCAMVEELCGDPLPGFEILCLKGNHEDYLLRFLDDLSVAPSWLTYGGLATMRSYGIDVPDDYHRDLPIEALQAEWRERLPDHHRDFLRGLKEIHVEGDFAFVHAGVRPGIPLELQSSEDLLWIRGPFLNSGEDFGKVIVHGHTISNAPEFRANRIGIDTGAFVTGRLSCLVLDADERRIIEA</sequence>
<feature type="domain" description="Calcineurin-like phosphoesterase" evidence="1">
    <location>
        <begin position="22"/>
        <end position="212"/>
    </location>
</feature>
<evidence type="ECO:0000259" key="1">
    <source>
        <dbReference type="Pfam" id="PF00149"/>
    </source>
</evidence>
<organism evidence="2 3">
    <name type="scientific">Oceanibacterium hippocampi</name>
    <dbReference type="NCBI Taxonomy" id="745714"/>
    <lineage>
        <taxon>Bacteria</taxon>
        <taxon>Pseudomonadati</taxon>
        <taxon>Pseudomonadota</taxon>
        <taxon>Alphaproteobacteria</taxon>
        <taxon>Sneathiellales</taxon>
        <taxon>Sneathiellaceae</taxon>
        <taxon>Oceanibacterium</taxon>
    </lineage>
</organism>
<reference evidence="2 3" key="1">
    <citation type="submission" date="2017-03" db="EMBL/GenBank/DDBJ databases">
        <authorList>
            <person name="Afonso C.L."/>
            <person name="Miller P.J."/>
            <person name="Scott M.A."/>
            <person name="Spackman E."/>
            <person name="Goraichik I."/>
            <person name="Dimitrov K.M."/>
            <person name="Suarez D.L."/>
            <person name="Swayne D.E."/>
        </authorList>
    </citation>
    <scope>NUCLEOTIDE SEQUENCE [LARGE SCALE GENOMIC DNA]</scope>
    <source>
        <strain evidence="2 3">CECT 7691</strain>
    </source>
</reference>
<dbReference type="AlphaFoldDB" id="A0A1Y5TZW6"/>
<keyword evidence="3" id="KW-1185">Reference proteome</keyword>
<dbReference type="InterPro" id="IPR029052">
    <property type="entry name" value="Metallo-depent_PP-like"/>
</dbReference>
<dbReference type="RefSeq" id="WP_217808207.1">
    <property type="nucleotide sequence ID" value="NZ_FWFR01000009.1"/>
</dbReference>
<dbReference type="InterPro" id="IPR050126">
    <property type="entry name" value="Ap4A_hydrolase"/>
</dbReference>
<dbReference type="SUPFAM" id="SSF56300">
    <property type="entry name" value="Metallo-dependent phosphatases"/>
    <property type="match status" value="1"/>
</dbReference>
<dbReference type="InParanoid" id="A0A1Y5TZW6"/>
<dbReference type="PANTHER" id="PTHR42850">
    <property type="entry name" value="METALLOPHOSPHOESTERASE"/>
    <property type="match status" value="1"/>
</dbReference>
<dbReference type="PANTHER" id="PTHR42850:SF4">
    <property type="entry name" value="ZINC-DEPENDENT ENDOPOLYPHOSPHATASE"/>
    <property type="match status" value="1"/>
</dbReference>
<dbReference type="Gene3D" id="3.60.21.10">
    <property type="match status" value="1"/>
</dbReference>
<proteinExistence type="predicted"/>
<dbReference type="Pfam" id="PF00149">
    <property type="entry name" value="Metallophos"/>
    <property type="match status" value="1"/>
</dbReference>
<name>A0A1Y5TZW6_9PROT</name>
<accession>A0A1Y5TZW6</accession>
<dbReference type="GO" id="GO:0008803">
    <property type="term" value="F:bis(5'-nucleosyl)-tetraphosphatase (symmetrical) activity"/>
    <property type="evidence" value="ECO:0007669"/>
    <property type="project" value="TreeGrafter"/>
</dbReference>
<dbReference type="CDD" id="cd00144">
    <property type="entry name" value="MPP_PPP_family"/>
    <property type="match status" value="1"/>
</dbReference>
<evidence type="ECO:0000313" key="2">
    <source>
        <dbReference type="EMBL" id="SLN77733.1"/>
    </source>
</evidence>
<dbReference type="GO" id="GO:0016791">
    <property type="term" value="F:phosphatase activity"/>
    <property type="evidence" value="ECO:0007669"/>
    <property type="project" value="TreeGrafter"/>
</dbReference>
<dbReference type="EMBL" id="FWFR01000009">
    <property type="protein sequence ID" value="SLN77733.1"/>
    <property type="molecule type" value="Genomic_DNA"/>
</dbReference>
<protein>
    <submittedName>
        <fullName evidence="2">Diadenosine tetraphosphatase</fullName>
    </submittedName>
</protein>